<proteinExistence type="predicted"/>
<keyword evidence="1" id="KW-0175">Coiled coil</keyword>
<name>A0AAX2UIE0_9BACT</name>
<feature type="transmembrane region" description="Helical" evidence="2">
    <location>
        <begin position="247"/>
        <end position="270"/>
    </location>
</feature>
<organism evidence="3 4">
    <name type="scientific">Campylobacter helveticus</name>
    <dbReference type="NCBI Taxonomy" id="28898"/>
    <lineage>
        <taxon>Bacteria</taxon>
        <taxon>Pseudomonadati</taxon>
        <taxon>Campylobacterota</taxon>
        <taxon>Epsilonproteobacteria</taxon>
        <taxon>Campylobacterales</taxon>
        <taxon>Campylobacteraceae</taxon>
        <taxon>Campylobacter</taxon>
    </lineage>
</organism>
<feature type="coiled-coil region" evidence="1">
    <location>
        <begin position="783"/>
        <end position="810"/>
    </location>
</feature>
<dbReference type="RefSeq" id="WP_139026899.1">
    <property type="nucleotide sequence ID" value="NZ_JAPMPR010000026.1"/>
</dbReference>
<evidence type="ECO:0000256" key="1">
    <source>
        <dbReference type="SAM" id="Coils"/>
    </source>
</evidence>
<keyword evidence="2" id="KW-0472">Membrane</keyword>
<dbReference type="EMBL" id="VDBS01000068">
    <property type="protein sequence ID" value="TNB55722.1"/>
    <property type="molecule type" value="Genomic_DNA"/>
</dbReference>
<feature type="coiled-coil region" evidence="1">
    <location>
        <begin position="516"/>
        <end position="543"/>
    </location>
</feature>
<comment type="caution">
    <text evidence="3">The sequence shown here is derived from an EMBL/GenBank/DDBJ whole genome shotgun (WGS) entry which is preliminary data.</text>
</comment>
<keyword evidence="2" id="KW-1133">Transmembrane helix</keyword>
<keyword evidence="2" id="KW-0812">Transmembrane</keyword>
<evidence type="ECO:0000313" key="3">
    <source>
        <dbReference type="EMBL" id="TNB55722.1"/>
    </source>
</evidence>
<reference evidence="3 4" key="1">
    <citation type="submission" date="2019-05" db="EMBL/GenBank/DDBJ databases">
        <title>Draft genomes of eight strains of Campylobacter helveticus isolated from cats and a dog in New Zealand.</title>
        <authorList>
            <person name="Bojanic K."/>
            <person name="Midwinter A.C."/>
            <person name="Biggs P.J."/>
            <person name="Acke E."/>
            <person name="Cornelius A.J."/>
            <person name="Marshall J.C."/>
        </authorList>
    </citation>
    <scope>NUCLEOTIDE SEQUENCE [LARGE SCALE GENOMIC DNA]</scope>
    <source>
        <strain evidence="3 4">ACP123b</strain>
    </source>
</reference>
<sequence length="1302" mass="151970">MLIGDMIMLRVKINDMLGLNGSEKPQRIDFICADFYILHKLLKNKDEIFNSFKKSLFEELIENFFTILRANSNVQIYIHTLGVISEEMDIKDLQKDKMGYILETPKAEPIKESEANGIRGIKIITYKPNNIFINFLSALQKHFKDTKDIQTISDLLKALSDENLTSKDLKAQNAKEPLIQILQEHKNSIKKEIRAIRENKLFDTLIKNELEESLEQNFKGLLEQINKFGKSLDDEKHKMITSAIMGALIPIFMGGFVSISVGFSIISLALSLKQIEQKGNDVFIGPLLEFLAGEFGMFANHINTKLLSSALIVEKNDKKHLLDLSCFTLGMSENLHFLSLNLAYEANCDMNFDTDQFFQQVQDKTNSGEAKEEKKQSFKLNSKFKLNYEEQKSLKNYAEEQVKKFNHFAYIESPHFNSSDLAEIFSNKENKTASSMGKNYLLITNFPNKYNAKLTELLTNQIVGNKIIDQYRKKEPSFNFNPNQSTYNSVRDYSNFKINVEDEDDKPYVLQLSLFQKIAKKEYEKEKEEIEEFENEREELLDLARRADFFKTTPDAYGYPEYKTILDLYRDKERDICDEFSNKEFSLPYISSHFKQAKDKEDIILNEKEAIKEYLSLIETFLFENIHQPKAKARSTTYSILECFIIAYALYHIAQKFPSVNLQMSLGYNVNHKIDFNQENLECKDYPLSEEQRDNQSIKPENIIDWELYQHIEYDNAKFCIYLYNFTLTHTKEKSDIFIQKLLNSFLQGTTSTSQSLCERLKKDLNQPLESFSLFEENGDFETKFKKLDYENLEEQIKQLQDKNLEELLKISFFKVLASAFPFMNFFIDNELKNYEHAFKIFTTLLTQGLDEVFLNELGFFHLAKQKIQPDKTFVKISIDDEVLKDKEKLKKYSQFFLKADLIHTQKQKEIFEKKQALITNKLDSIATLEKISPNLAKAKLINELYAKNEIKIGGEKLTKDDVRLLKNMFFYHNDTTNHQRAGIGYIQLQSTLAKAKSFHKTKIIAQFRANLAEAITSAGLDLILESIFPSHYEAIKRSHKLAIHKFYTFKYDAPLAVEKEDFVYYPMRINSKMMSFDFKDIIYGLELRTGVFVSHLSLMYNLYYEHSRENQEFALRRLLSYLIIDEKRGVSSKDEMKEPKDFISDKEFFSKAYKNIEIHHCTIYQLETTSALYKEFRRRERRNKFKDDRAAPIRLYNEALAILEDYANHYFTNTLIEGQYLFDKRKARKLIKALDIIGQNNLKAVYVKEKNEGEKVEKNIASDTLNKTNNKTDSKDEPTIPTKAIGRLATTIIIEDGLYLG</sequence>
<dbReference type="Proteomes" id="UP000306813">
    <property type="component" value="Unassembled WGS sequence"/>
</dbReference>
<protein>
    <submittedName>
        <fullName evidence="3">Uncharacterized protein</fullName>
    </submittedName>
</protein>
<evidence type="ECO:0000256" key="2">
    <source>
        <dbReference type="SAM" id="Phobius"/>
    </source>
</evidence>
<accession>A0AAX2UIE0</accession>
<gene>
    <name evidence="3" type="ORF">FDW42_08730</name>
</gene>
<evidence type="ECO:0000313" key="4">
    <source>
        <dbReference type="Proteomes" id="UP000306813"/>
    </source>
</evidence>